<name>A0A6J5ZYC2_9ZZZZ</name>
<evidence type="ECO:0000256" key="8">
    <source>
        <dbReference type="ARBA" id="ARBA00022723"/>
    </source>
</evidence>
<dbReference type="InterPro" id="IPR005256">
    <property type="entry name" value="Anth_synth_I_PabB"/>
</dbReference>
<dbReference type="Pfam" id="PF04715">
    <property type="entry name" value="Anth_synt_I_N"/>
    <property type="match status" value="1"/>
</dbReference>
<evidence type="ECO:0000256" key="13">
    <source>
        <dbReference type="ARBA" id="ARBA00025634"/>
    </source>
</evidence>
<evidence type="ECO:0000256" key="10">
    <source>
        <dbReference type="ARBA" id="ARBA00022842"/>
    </source>
</evidence>
<evidence type="ECO:0000256" key="7">
    <source>
        <dbReference type="ARBA" id="ARBA00022605"/>
    </source>
</evidence>
<evidence type="ECO:0000259" key="15">
    <source>
        <dbReference type="Pfam" id="PF00425"/>
    </source>
</evidence>
<comment type="subunit">
    <text evidence="4">Heterotetramer consisting of two non-identical subunits: a beta subunit (TrpG) and a large alpha subunit (TrpE).</text>
</comment>
<evidence type="ECO:0000256" key="2">
    <source>
        <dbReference type="ARBA" id="ARBA00004873"/>
    </source>
</evidence>
<dbReference type="InterPro" id="IPR015890">
    <property type="entry name" value="Chorismate_C"/>
</dbReference>
<dbReference type="EC" id="4.1.3.27" evidence="5"/>
<dbReference type="NCBIfam" id="TIGR00564">
    <property type="entry name" value="trpE_most"/>
    <property type="match status" value="1"/>
</dbReference>
<accession>A0A6J5ZYC2</accession>
<evidence type="ECO:0000256" key="6">
    <source>
        <dbReference type="ARBA" id="ARBA00020653"/>
    </source>
</evidence>
<feature type="domain" description="Anthranilate synthase component I N-terminal" evidence="16">
    <location>
        <begin position="37"/>
        <end position="166"/>
    </location>
</feature>
<proteinExistence type="inferred from homology"/>
<evidence type="ECO:0000256" key="1">
    <source>
        <dbReference type="ARBA" id="ARBA00001946"/>
    </source>
</evidence>
<evidence type="ECO:0000256" key="9">
    <source>
        <dbReference type="ARBA" id="ARBA00022822"/>
    </source>
</evidence>
<dbReference type="PANTHER" id="PTHR11236">
    <property type="entry name" value="AMINOBENZOATE/ANTHRANILATE SYNTHASE"/>
    <property type="match status" value="1"/>
</dbReference>
<organism evidence="17">
    <name type="scientific">freshwater metagenome</name>
    <dbReference type="NCBI Taxonomy" id="449393"/>
    <lineage>
        <taxon>unclassified sequences</taxon>
        <taxon>metagenomes</taxon>
        <taxon>ecological metagenomes</taxon>
    </lineage>
</organism>
<feature type="domain" description="Chorismate-utilising enzyme C-terminal" evidence="15">
    <location>
        <begin position="221"/>
        <end position="474"/>
    </location>
</feature>
<comment type="catalytic activity">
    <reaction evidence="14">
        <text>chorismate + L-glutamine = anthranilate + pyruvate + L-glutamate + H(+)</text>
        <dbReference type="Rhea" id="RHEA:21732"/>
        <dbReference type="ChEBI" id="CHEBI:15361"/>
        <dbReference type="ChEBI" id="CHEBI:15378"/>
        <dbReference type="ChEBI" id="CHEBI:16567"/>
        <dbReference type="ChEBI" id="CHEBI:29748"/>
        <dbReference type="ChEBI" id="CHEBI:29985"/>
        <dbReference type="ChEBI" id="CHEBI:58359"/>
        <dbReference type="EC" id="4.1.3.27"/>
    </reaction>
</comment>
<comment type="function">
    <text evidence="13">Part of a heterotetrameric complex that catalyzes the two-step biosynthesis of anthranilate, an intermediate in the biosynthesis of L-tryptophan. In the first step, the glutamine-binding beta subunit (TrpG) of anthranilate synthase (AS) provides the glutamine amidotransferase activity which generates ammonia as a substrate that, along with chorismate, is used in the second step, catalyzed by the large alpha subunit of AS (TrpE) to produce anthranilate. In the absence of TrpG, TrpE can synthesize anthranilate directly from chorismate and high concentrations of ammonia.</text>
</comment>
<keyword evidence="7" id="KW-0028">Amino-acid biosynthesis</keyword>
<comment type="similarity">
    <text evidence="3">Belongs to the anthranilate synthase component I family.</text>
</comment>
<evidence type="ECO:0000313" key="17">
    <source>
        <dbReference type="EMBL" id="CAB4346538.1"/>
    </source>
</evidence>
<comment type="cofactor">
    <cofactor evidence="1">
        <name>Mg(2+)</name>
        <dbReference type="ChEBI" id="CHEBI:18420"/>
    </cofactor>
</comment>
<evidence type="ECO:0000256" key="4">
    <source>
        <dbReference type="ARBA" id="ARBA00011575"/>
    </source>
</evidence>
<reference evidence="17" key="1">
    <citation type="submission" date="2020-05" db="EMBL/GenBank/DDBJ databases">
        <authorList>
            <person name="Chiriac C."/>
            <person name="Salcher M."/>
            <person name="Ghai R."/>
            <person name="Kavagutti S V."/>
        </authorList>
    </citation>
    <scope>NUCLEOTIDE SEQUENCE</scope>
</reference>
<dbReference type="InterPro" id="IPR005801">
    <property type="entry name" value="ADC_synthase"/>
</dbReference>
<evidence type="ECO:0000256" key="12">
    <source>
        <dbReference type="ARBA" id="ARBA00023239"/>
    </source>
</evidence>
<dbReference type="InterPro" id="IPR019999">
    <property type="entry name" value="Anth_synth_I-like"/>
</dbReference>
<protein>
    <recommendedName>
        <fullName evidence="6">Anthranilate synthase component 1</fullName>
        <ecNumber evidence="5">4.1.3.27</ecNumber>
    </recommendedName>
</protein>
<dbReference type="GO" id="GO:0004049">
    <property type="term" value="F:anthranilate synthase activity"/>
    <property type="evidence" value="ECO:0007669"/>
    <property type="project" value="UniProtKB-EC"/>
</dbReference>
<dbReference type="EMBL" id="CAESAO010000152">
    <property type="protein sequence ID" value="CAB4346538.1"/>
    <property type="molecule type" value="Genomic_DNA"/>
</dbReference>
<dbReference type="UniPathway" id="UPA00035">
    <property type="reaction ID" value="UER00040"/>
</dbReference>
<keyword evidence="10" id="KW-0460">Magnesium</keyword>
<keyword evidence="11" id="KW-0057">Aromatic amino acid biosynthesis</keyword>
<dbReference type="PRINTS" id="PR00095">
    <property type="entry name" value="ANTSNTHASEI"/>
</dbReference>
<dbReference type="AlphaFoldDB" id="A0A6J5ZYC2"/>
<dbReference type="GO" id="GO:0000162">
    <property type="term" value="P:L-tryptophan biosynthetic process"/>
    <property type="evidence" value="ECO:0007669"/>
    <property type="project" value="UniProtKB-UniPathway"/>
</dbReference>
<evidence type="ECO:0000256" key="14">
    <source>
        <dbReference type="ARBA" id="ARBA00047683"/>
    </source>
</evidence>
<keyword evidence="8" id="KW-0479">Metal-binding</keyword>
<keyword evidence="9" id="KW-0822">Tryptophan biosynthesis</keyword>
<dbReference type="Gene3D" id="3.60.120.10">
    <property type="entry name" value="Anthranilate synthase"/>
    <property type="match status" value="1"/>
</dbReference>
<evidence type="ECO:0000256" key="5">
    <source>
        <dbReference type="ARBA" id="ARBA00012266"/>
    </source>
</evidence>
<dbReference type="GO" id="GO:0046872">
    <property type="term" value="F:metal ion binding"/>
    <property type="evidence" value="ECO:0007669"/>
    <property type="project" value="UniProtKB-KW"/>
</dbReference>
<evidence type="ECO:0000256" key="11">
    <source>
        <dbReference type="ARBA" id="ARBA00023141"/>
    </source>
</evidence>
<evidence type="ECO:0000259" key="16">
    <source>
        <dbReference type="Pfam" id="PF04715"/>
    </source>
</evidence>
<comment type="pathway">
    <text evidence="2">Amino-acid biosynthesis; L-tryptophan biosynthesis; L-tryptophan from chorismate: step 1/5.</text>
</comment>
<evidence type="ECO:0000256" key="3">
    <source>
        <dbReference type="ARBA" id="ARBA00009562"/>
    </source>
</evidence>
<keyword evidence="12" id="KW-0456">Lyase</keyword>
<dbReference type="Pfam" id="PF00425">
    <property type="entry name" value="Chorismate_bind"/>
    <property type="match status" value="1"/>
</dbReference>
<dbReference type="SUPFAM" id="SSF56322">
    <property type="entry name" value="ADC synthase"/>
    <property type="match status" value="1"/>
</dbReference>
<dbReference type="InterPro" id="IPR006805">
    <property type="entry name" value="Anth_synth_I_N"/>
</dbReference>
<sequence length="492" mass="53218">MSVEQPQLKIEPSIDDARALAKDYSLIPLRHEFIDDCETPVSAFLKLRAAAPAEPAFLLESAEQGQRMGRYSFIGIRPRQMLRWELADGGDPYAIASEMLDGLSQAPLDHLPPFAGGLVGYFGYDLVRTVEPLGAPNPDQLGLPDMALMRTDVLVVFDHLRHTLTILVNAVAEDGGLLDASYDEAAATIAEVREMLAGPLPAAKPDGPPREAPKFESNFTREEFEAVVARIVDYIHAGDAFQVVPSQRWTAELEVDPFSIYRGLRVVNPSPYMYFLEFGDFQVVGASPEPLLTVTGRSASTRPIAGTRARGATVAEDLELASGLIADEKECAEHVMLVDLGRNDLGRVCEYGSVVVDSLMQVETYSHVMHIVSSVSGTLRPEIGALDALRAILPAGTLSGAPKVRAMQIIDEVEPVKRGGYGGAIGYLSYAGDLDTCIHIRTVVCRDGEVHVQAGGGTVADASPKYEYEESVNKAKAVISAIELATNQPGWW</sequence>
<gene>
    <name evidence="17" type="ORF">UFOPK3522_01399</name>
</gene>
<dbReference type="PANTHER" id="PTHR11236:SF48">
    <property type="entry name" value="ISOCHORISMATE SYNTHASE MENF"/>
    <property type="match status" value="1"/>
</dbReference>